<proteinExistence type="predicted"/>
<dbReference type="EMBL" id="JAACJL010000058">
    <property type="protein sequence ID" value="KAF4610539.1"/>
    <property type="molecule type" value="Genomic_DNA"/>
</dbReference>
<feature type="transmembrane region" description="Helical" evidence="2">
    <location>
        <begin position="24"/>
        <end position="47"/>
    </location>
</feature>
<keyword evidence="2" id="KW-1133">Transmembrane helix</keyword>
<feature type="compositionally biased region" description="Basic and acidic residues" evidence="1">
    <location>
        <begin position="279"/>
        <end position="288"/>
    </location>
</feature>
<dbReference type="AlphaFoldDB" id="A0A8H4QGH0"/>
<evidence type="ECO:0000313" key="3">
    <source>
        <dbReference type="EMBL" id="KAF4610539.1"/>
    </source>
</evidence>
<feature type="compositionally biased region" description="Polar residues" evidence="1">
    <location>
        <begin position="330"/>
        <end position="349"/>
    </location>
</feature>
<keyword evidence="2" id="KW-0472">Membrane</keyword>
<feature type="region of interest" description="Disordered" evidence="1">
    <location>
        <begin position="246"/>
        <end position="304"/>
    </location>
</feature>
<keyword evidence="2" id="KW-0812">Transmembrane</keyword>
<dbReference type="Proteomes" id="UP000521872">
    <property type="component" value="Unassembled WGS sequence"/>
</dbReference>
<keyword evidence="4" id="KW-1185">Reference proteome</keyword>
<reference evidence="3 4" key="1">
    <citation type="submission" date="2019-12" db="EMBL/GenBank/DDBJ databases">
        <authorList>
            <person name="Floudas D."/>
            <person name="Bentzer J."/>
            <person name="Ahren D."/>
            <person name="Johansson T."/>
            <person name="Persson P."/>
            <person name="Tunlid A."/>
        </authorList>
    </citation>
    <scope>NUCLEOTIDE SEQUENCE [LARGE SCALE GENOMIC DNA]</scope>
    <source>
        <strain evidence="3 4">CBS 102.39</strain>
    </source>
</reference>
<organism evidence="3 4">
    <name type="scientific">Agrocybe pediades</name>
    <dbReference type="NCBI Taxonomy" id="84607"/>
    <lineage>
        <taxon>Eukaryota</taxon>
        <taxon>Fungi</taxon>
        <taxon>Dikarya</taxon>
        <taxon>Basidiomycota</taxon>
        <taxon>Agaricomycotina</taxon>
        <taxon>Agaricomycetes</taxon>
        <taxon>Agaricomycetidae</taxon>
        <taxon>Agaricales</taxon>
        <taxon>Agaricineae</taxon>
        <taxon>Strophariaceae</taxon>
        <taxon>Agrocybe</taxon>
    </lineage>
</organism>
<gene>
    <name evidence="3" type="ORF">D9613_006727</name>
</gene>
<dbReference type="InterPro" id="IPR027417">
    <property type="entry name" value="P-loop_NTPase"/>
</dbReference>
<sequence length="356" mass="39503">MMSSVPTAATSNSPDAGFQTNGQIVLILCGLIASGKAITSYSIYFLAMPFNDLLLRLSTFAEALQEHYPNFRRCNQDDLGDRRAVEQLARDTLREGLSICIDRTNFNASERELADEKEDRQRSYWIQIAREFPGTEIWVIVFDTPYEVCAERLKHRTSHPTITNPEQGLSVLSRFASDFRPPAAHEGFHRILYIKPSDHTSPVYTRADVTAVLLRVQSSPLITHAAQNAQPGYGYQGGQYSRGGRGVGGYYSSPRGGYSDRGRRGNGWNDYRSPGPSRGRGDGGESWRSRTPNNGPPNDIHGWLNTSYRGNVGLHANTRGTPAWRYPSGTLGNQSSNSTEYVRQGTGTEQDAFVID</sequence>
<name>A0A8H4QGH0_9AGAR</name>
<feature type="region of interest" description="Disordered" evidence="1">
    <location>
        <begin position="319"/>
        <end position="356"/>
    </location>
</feature>
<comment type="caution">
    <text evidence="3">The sequence shown here is derived from an EMBL/GenBank/DDBJ whole genome shotgun (WGS) entry which is preliminary data.</text>
</comment>
<accession>A0A8H4QGH0</accession>
<protein>
    <submittedName>
        <fullName evidence="3">Uncharacterized protein</fullName>
    </submittedName>
</protein>
<evidence type="ECO:0000256" key="1">
    <source>
        <dbReference type="SAM" id="MobiDB-lite"/>
    </source>
</evidence>
<evidence type="ECO:0000313" key="4">
    <source>
        <dbReference type="Proteomes" id="UP000521872"/>
    </source>
</evidence>
<dbReference type="Pfam" id="PF13671">
    <property type="entry name" value="AAA_33"/>
    <property type="match status" value="1"/>
</dbReference>
<dbReference type="Gene3D" id="3.40.50.300">
    <property type="entry name" value="P-loop containing nucleotide triphosphate hydrolases"/>
    <property type="match status" value="1"/>
</dbReference>
<evidence type="ECO:0000256" key="2">
    <source>
        <dbReference type="SAM" id="Phobius"/>
    </source>
</evidence>
<dbReference type="SUPFAM" id="SSF52540">
    <property type="entry name" value="P-loop containing nucleoside triphosphate hydrolases"/>
    <property type="match status" value="1"/>
</dbReference>